<evidence type="ECO:0000313" key="2">
    <source>
        <dbReference type="EMBL" id="RBL88404.1"/>
    </source>
</evidence>
<protein>
    <submittedName>
        <fullName evidence="2">Uncharacterized protein</fullName>
    </submittedName>
</protein>
<dbReference type="AlphaFoldDB" id="A0A365XRQ1"/>
<reference evidence="2 3" key="1">
    <citation type="submission" date="2018-05" db="EMBL/GenBank/DDBJ databases">
        <title>Chitinophaga sp. K3CV102501T nov., isolated from isolated from a monsoon evergreen broad-leaved forest soil.</title>
        <authorList>
            <person name="Lv Y."/>
        </authorList>
    </citation>
    <scope>NUCLEOTIDE SEQUENCE [LARGE SCALE GENOMIC DNA]</scope>
    <source>
        <strain evidence="2 3">GDMCC 1.1325</strain>
    </source>
</reference>
<comment type="caution">
    <text evidence="2">The sequence shown here is derived from an EMBL/GenBank/DDBJ whole genome shotgun (WGS) entry which is preliminary data.</text>
</comment>
<gene>
    <name evidence="2" type="ORF">DF182_17580</name>
</gene>
<dbReference type="OrthoDB" id="1426471at2"/>
<organism evidence="2 3">
    <name type="scientific">Chitinophaga flava</name>
    <dbReference type="NCBI Taxonomy" id="2259036"/>
    <lineage>
        <taxon>Bacteria</taxon>
        <taxon>Pseudomonadati</taxon>
        <taxon>Bacteroidota</taxon>
        <taxon>Chitinophagia</taxon>
        <taxon>Chitinophagales</taxon>
        <taxon>Chitinophagaceae</taxon>
        <taxon>Chitinophaga</taxon>
    </lineage>
</organism>
<feature type="transmembrane region" description="Helical" evidence="1">
    <location>
        <begin position="81"/>
        <end position="100"/>
    </location>
</feature>
<name>A0A365XRQ1_9BACT</name>
<keyword evidence="3" id="KW-1185">Reference proteome</keyword>
<accession>A0A365XRQ1</accession>
<dbReference type="Proteomes" id="UP000253410">
    <property type="component" value="Unassembled WGS sequence"/>
</dbReference>
<dbReference type="EMBL" id="QFFJ01000002">
    <property type="protein sequence ID" value="RBL88404.1"/>
    <property type="molecule type" value="Genomic_DNA"/>
</dbReference>
<keyword evidence="1" id="KW-0472">Membrane</keyword>
<sequence length="274" mass="30949">MKYLQCDTCSHTNALKSEYLTFCDNCGKKLPNTFADWRKAHPLGSFSEYQQSVGISIKEKKPNKTAIWLKKQLQPANKGKVIVFFSLVLVLLATAGTLFGKRAVFTLLYAKVPKSYLYSSWQTATIGRQALEISTPVKLWIHDQALAPEIAKVTEYAKSYRNEEGGGIQITVNMYSYWENVANNLENAEDDTRRTTQQDDLSDIHSKSIPVLISGMSGKLEEGNYLYKGGIRLAFQNLVVVKGKSRWEILIRYRDDDAVAPQVAQRVLKSLKIK</sequence>
<keyword evidence="1" id="KW-0812">Transmembrane</keyword>
<evidence type="ECO:0000256" key="1">
    <source>
        <dbReference type="SAM" id="Phobius"/>
    </source>
</evidence>
<proteinExistence type="predicted"/>
<dbReference type="RefSeq" id="WP_113617146.1">
    <property type="nucleotide sequence ID" value="NZ_QFFJ01000002.1"/>
</dbReference>
<evidence type="ECO:0000313" key="3">
    <source>
        <dbReference type="Proteomes" id="UP000253410"/>
    </source>
</evidence>
<keyword evidence="1" id="KW-1133">Transmembrane helix</keyword>